<dbReference type="AlphaFoldDB" id="A0A1R2CVP2"/>
<organism evidence="2 3">
    <name type="scientific">Stentor coeruleus</name>
    <dbReference type="NCBI Taxonomy" id="5963"/>
    <lineage>
        <taxon>Eukaryota</taxon>
        <taxon>Sar</taxon>
        <taxon>Alveolata</taxon>
        <taxon>Ciliophora</taxon>
        <taxon>Postciliodesmatophora</taxon>
        <taxon>Heterotrichea</taxon>
        <taxon>Heterotrichida</taxon>
        <taxon>Stentoridae</taxon>
        <taxon>Stentor</taxon>
    </lineage>
</organism>
<gene>
    <name evidence="2" type="ORF">SteCoe_4020</name>
</gene>
<dbReference type="SUPFAM" id="SSF48452">
    <property type="entry name" value="TPR-like"/>
    <property type="match status" value="1"/>
</dbReference>
<accession>A0A1R2CVP2</accession>
<evidence type="ECO:0000313" key="2">
    <source>
        <dbReference type="EMBL" id="OMJ93077.1"/>
    </source>
</evidence>
<sequence>MENLAQSKLEMAYHFMHRAEKLLNDLPESIEKNSLTLITCNNQACLYKALGKSFQAGIFLEKAITIKPSTPEDHFNLARCLLNLSLLKAEERNSDGSLMYGLRALDILTNNCEPDISNYYENLCTAFNIIGTQHKIRGNDDEANRVFKRGLDISEEFLGPLHQLTLNFRKNFEHKKHRFVRKPKSSKVSIPRMANRGLPSIYSSIRQKAKSPRVTSLEFSNESRLPTQKRIFKKEPRYSGKQEVAASVEIAKKTLANFSLNETSPIKLKPQKLYDKKVWDKLCVTIQKAFRRFLVQEEMEEIKDSKLTRRQLAEKKAVIALQEFEVLKERASKENPFYEHNDFHSPKFQSRRGTGQNQKR</sequence>
<feature type="compositionally biased region" description="Polar residues" evidence="1">
    <location>
        <begin position="347"/>
        <end position="360"/>
    </location>
</feature>
<dbReference type="Gene3D" id="1.25.40.10">
    <property type="entry name" value="Tetratricopeptide repeat domain"/>
    <property type="match status" value="1"/>
</dbReference>
<reference evidence="2 3" key="1">
    <citation type="submission" date="2016-11" db="EMBL/GenBank/DDBJ databases">
        <title>The macronuclear genome of Stentor coeruleus: a giant cell with tiny introns.</title>
        <authorList>
            <person name="Slabodnick M."/>
            <person name="Ruby J.G."/>
            <person name="Reiff S.B."/>
            <person name="Swart E.C."/>
            <person name="Gosai S."/>
            <person name="Prabakaran S."/>
            <person name="Witkowska E."/>
            <person name="Larue G.E."/>
            <person name="Fisher S."/>
            <person name="Freeman R.M."/>
            <person name="Gunawardena J."/>
            <person name="Chu W."/>
            <person name="Stover N.A."/>
            <person name="Gregory B.D."/>
            <person name="Nowacki M."/>
            <person name="Derisi J."/>
            <person name="Roy S.W."/>
            <person name="Marshall W.F."/>
            <person name="Sood P."/>
        </authorList>
    </citation>
    <scope>NUCLEOTIDE SEQUENCE [LARGE SCALE GENOMIC DNA]</scope>
    <source>
        <strain evidence="2">WM001</strain>
    </source>
</reference>
<keyword evidence="3" id="KW-1185">Reference proteome</keyword>
<evidence type="ECO:0000256" key="1">
    <source>
        <dbReference type="SAM" id="MobiDB-lite"/>
    </source>
</evidence>
<proteinExistence type="predicted"/>
<comment type="caution">
    <text evidence="2">The sequence shown here is derived from an EMBL/GenBank/DDBJ whole genome shotgun (WGS) entry which is preliminary data.</text>
</comment>
<name>A0A1R2CVP2_9CILI</name>
<dbReference type="EMBL" id="MPUH01000049">
    <property type="protein sequence ID" value="OMJ93077.1"/>
    <property type="molecule type" value="Genomic_DNA"/>
</dbReference>
<dbReference type="InterPro" id="IPR011990">
    <property type="entry name" value="TPR-like_helical_dom_sf"/>
</dbReference>
<feature type="region of interest" description="Disordered" evidence="1">
    <location>
        <begin position="337"/>
        <end position="360"/>
    </location>
</feature>
<protein>
    <submittedName>
        <fullName evidence="2">Uncharacterized protein</fullName>
    </submittedName>
</protein>
<dbReference type="Proteomes" id="UP000187209">
    <property type="component" value="Unassembled WGS sequence"/>
</dbReference>
<evidence type="ECO:0000313" key="3">
    <source>
        <dbReference type="Proteomes" id="UP000187209"/>
    </source>
</evidence>